<dbReference type="RefSeq" id="WP_116878218.1">
    <property type="nucleotide sequence ID" value="NZ_CP031733.1"/>
</dbReference>
<name>A0A372KLH8_9STRE</name>
<dbReference type="EMBL" id="QVQY01000008">
    <property type="protein sequence ID" value="RFU51243.1"/>
    <property type="molecule type" value="Genomic_DNA"/>
</dbReference>
<comment type="cofactor">
    <cofactor evidence="1 10">
        <name>Mg(2+)</name>
        <dbReference type="ChEBI" id="CHEBI:18420"/>
    </cofactor>
</comment>
<evidence type="ECO:0000256" key="9">
    <source>
        <dbReference type="ARBA" id="ARBA00048995"/>
    </source>
</evidence>
<comment type="catalytic activity">
    <reaction evidence="9 10">
        <text>oxaloacetate + phosphate = phosphoenolpyruvate + hydrogencarbonate</text>
        <dbReference type="Rhea" id="RHEA:28370"/>
        <dbReference type="ChEBI" id="CHEBI:16452"/>
        <dbReference type="ChEBI" id="CHEBI:17544"/>
        <dbReference type="ChEBI" id="CHEBI:43474"/>
        <dbReference type="ChEBI" id="CHEBI:58702"/>
        <dbReference type="EC" id="4.1.1.31"/>
    </reaction>
</comment>
<evidence type="ECO:0000256" key="11">
    <source>
        <dbReference type="PROSITE-ProRule" id="PRU10111"/>
    </source>
</evidence>
<protein>
    <recommendedName>
        <fullName evidence="5 10">Phosphoenolpyruvate carboxylase</fullName>
        <shortName evidence="10">PEPC</shortName>
        <shortName evidence="10">PEPCase</shortName>
        <ecNumber evidence="4 10">4.1.1.31</ecNumber>
    </recommendedName>
</protein>
<dbReference type="EMBL" id="CP031733">
    <property type="protein sequence ID" value="AXQ79047.1"/>
    <property type="molecule type" value="Genomic_DNA"/>
</dbReference>
<keyword evidence="6 10" id="KW-0460">Magnesium</keyword>
<evidence type="ECO:0000256" key="10">
    <source>
        <dbReference type="HAMAP-Rule" id="MF_00595"/>
    </source>
</evidence>
<evidence type="ECO:0000256" key="6">
    <source>
        <dbReference type="ARBA" id="ARBA00022842"/>
    </source>
</evidence>
<accession>A0A372KLH8</accession>
<evidence type="ECO:0000313" key="13">
    <source>
        <dbReference type="EMBL" id="AXQ79047.1"/>
    </source>
</evidence>
<keyword evidence="8 10" id="KW-0120">Carbon dioxide fixation</keyword>
<dbReference type="PROSITE" id="PS00781">
    <property type="entry name" value="PEPCASE_1"/>
    <property type="match status" value="1"/>
</dbReference>
<keyword evidence="15" id="KW-0670">Pyruvate</keyword>
<dbReference type="GO" id="GO:0000287">
    <property type="term" value="F:magnesium ion binding"/>
    <property type="evidence" value="ECO:0007669"/>
    <property type="project" value="UniProtKB-UniRule"/>
</dbReference>
<feature type="active site" evidence="10 12">
    <location>
        <position position="604"/>
    </location>
</feature>
<evidence type="ECO:0000256" key="2">
    <source>
        <dbReference type="ARBA" id="ARBA00003670"/>
    </source>
</evidence>
<dbReference type="InterPro" id="IPR022805">
    <property type="entry name" value="PEP_COase_bac/pln-type"/>
</dbReference>
<dbReference type="PRINTS" id="PR00150">
    <property type="entry name" value="PEPCARBXLASE"/>
</dbReference>
<dbReference type="GO" id="GO:0015977">
    <property type="term" value="P:carbon fixation"/>
    <property type="evidence" value="ECO:0007669"/>
    <property type="project" value="UniProtKB-UniRule"/>
</dbReference>
<reference evidence="13" key="4">
    <citation type="journal article" date="2019" name="Int. J. Syst. Evol. Microbiol.">
        <title>Streptococcus chenjunshii sp. nov. isolated from feces of Tibetan antelopes.</title>
        <authorList>
            <person name="Tian Z."/>
            <person name="Lu S."/>
            <person name="Jin D."/>
            <person name="Yang J."/>
            <person name="Pu J."/>
            <person name="Lai X.H."/>
            <person name="Bai X.N."/>
            <person name="Wu X.M."/>
            <person name="Li J."/>
            <person name="Wang S."/>
            <person name="Xu J."/>
        </authorList>
    </citation>
    <scope>NUCLEOTIDE SEQUENCE</scope>
    <source>
        <strain evidence="13">Z15</strain>
    </source>
</reference>
<evidence type="ECO:0000256" key="1">
    <source>
        <dbReference type="ARBA" id="ARBA00001946"/>
    </source>
</evidence>
<dbReference type="PANTHER" id="PTHR30523:SF6">
    <property type="entry name" value="PHOSPHOENOLPYRUVATE CARBOXYLASE"/>
    <property type="match status" value="1"/>
</dbReference>
<dbReference type="Gene3D" id="1.20.1440.90">
    <property type="entry name" value="Phosphoenolpyruvate/pyruvate domain"/>
    <property type="match status" value="1"/>
</dbReference>
<proteinExistence type="inferred from homology"/>
<gene>
    <name evidence="10" type="primary">ppc</name>
    <name evidence="13" type="ORF">DDV21_008090</name>
    <name evidence="14" type="ORF">DDV22_04350</name>
    <name evidence="15" type="ORF">DDV23_06050</name>
</gene>
<sequence>MSIKKLESNSNQTIITEEVNILKELLEETTRHMIGDEAFAKIESILDLSVKEDYLELEKLLAQMTNDEMVVVSRYFSILPLLINISEDVDLAYEINYQNNTSTDYLGKLSATIDMLAENEKARDILEQVNVVPVLTAHPTQVQRKTVLELTNKIHDLLRKYRDVKAGVVNQEKWYADLHRYVEIIMQTDIIREKKLKVKNEITNVMEYYNSSLIQAITKLTAEYKKLAAAKGLQLDNPKPITMGMWIGGDRDGNPYVTAETLALSAAVQSEVIINYYIEKLSELYRTFSLSTSLTQISPAVEKLAQLSEDKSIYRENEPYRKAFNYIQSRLVQTLIAFNAPHPSLAEEAEERALYGDINNGSNNASVLAKFLQTRIRAVGSELHASEIPGYPSAQDFKDDLLLIKESLLENGDAALISGDFDDLLQAVDIFGFYLASIDLRQDSSVQEACVAELLKSANICEDYSALPESEKCQLLSRQLLEDPRTLSSANLEKSELLQKELAIYQTARQLKDKLGEEVIKQHIISHTESVSDMFEMAIMLKEAGLVDKDGARVQIVPLFETIEDLDNARGIMEKYLSYELVQNWIAANHHYQEIMLGYSDSNKDGGYLSSGWTLYKAQNELTQIGEKYGIKITFFHGRGGTVGRGGGPSYEAITSQPFGSIKDRIRLTEQGEIIENKYGNKDVAYYNLEMLISASIDRMVTRMITSPDEINGFRAAMDGIVADSNRIYRNLVFENPHFYDYFFEASPIKEVSSLNIGSRPAARKTITEISGLRAIPWVFSWSQNRVMLPGWYGVGSAFKHFIDQAPENLAKLQHMYEKWPFFHSLLSNVDMVLSKSNMNIAFQYAQLAEKQEVRDVFNIILDEWQLTKNVILAIEKHDELLEENSSLRASLDYRLPYFNVLNYLQIELIKRLRNKELDEDYEKLIHTTINGIATGLRNSG</sequence>
<dbReference type="PROSITE" id="PS00393">
    <property type="entry name" value="PEPCASE_2"/>
    <property type="match status" value="1"/>
</dbReference>
<dbReference type="EC" id="4.1.1.31" evidence="4 10"/>
<dbReference type="GO" id="GO:0008964">
    <property type="term" value="F:phosphoenolpyruvate carboxylase activity"/>
    <property type="evidence" value="ECO:0007669"/>
    <property type="project" value="UniProtKB-UniRule"/>
</dbReference>
<reference evidence="16" key="3">
    <citation type="submission" date="2018-08" db="EMBL/GenBank/DDBJ databases">
        <title>Streptococcus chenjunshii sp. nov., isolated from stools sample of the Tibetan antelope in the Qinghai-Tibet plateau, China.</title>
        <authorList>
            <person name="Tian Z."/>
        </authorList>
    </citation>
    <scope>NUCLEOTIDE SEQUENCE [LARGE SCALE GENOMIC DNA]</scope>
    <source>
        <strain evidence="16">Z15</strain>
    </source>
</reference>
<evidence type="ECO:0000313" key="15">
    <source>
        <dbReference type="EMBL" id="RFU53141.1"/>
    </source>
</evidence>
<comment type="function">
    <text evidence="2 10">Forms oxaloacetate, a four-carbon dicarboxylic acid source for the tricarboxylic acid cycle.</text>
</comment>
<evidence type="ECO:0000256" key="12">
    <source>
        <dbReference type="PROSITE-ProRule" id="PRU10112"/>
    </source>
</evidence>
<comment type="similarity">
    <text evidence="3 10">Belongs to the PEPCase type 1 family.</text>
</comment>
<dbReference type="InterPro" id="IPR015813">
    <property type="entry name" value="Pyrv/PenolPyrv_kinase-like_dom"/>
</dbReference>
<evidence type="ECO:0000313" key="14">
    <source>
        <dbReference type="EMBL" id="RFU51243.1"/>
    </source>
</evidence>
<dbReference type="GO" id="GO:0006107">
    <property type="term" value="P:oxaloacetate metabolic process"/>
    <property type="evidence" value="ECO:0007669"/>
    <property type="project" value="UniProtKB-UniRule"/>
</dbReference>
<dbReference type="SUPFAM" id="SSF51621">
    <property type="entry name" value="Phosphoenolpyruvate/pyruvate domain"/>
    <property type="match status" value="1"/>
</dbReference>
<evidence type="ECO:0000256" key="7">
    <source>
        <dbReference type="ARBA" id="ARBA00023239"/>
    </source>
</evidence>
<dbReference type="Proteomes" id="UP000264056">
    <property type="component" value="Unassembled WGS sequence"/>
</dbReference>
<evidence type="ECO:0000256" key="5">
    <source>
        <dbReference type="ARBA" id="ARBA00022419"/>
    </source>
</evidence>
<comment type="subunit">
    <text evidence="10">Homotetramer.</text>
</comment>
<organism evidence="15 17">
    <name type="scientific">Streptococcus chenjunshii</name>
    <dbReference type="NCBI Taxonomy" id="2173853"/>
    <lineage>
        <taxon>Bacteria</taxon>
        <taxon>Bacillati</taxon>
        <taxon>Bacillota</taxon>
        <taxon>Bacilli</taxon>
        <taxon>Lactobacillales</taxon>
        <taxon>Streptococcaceae</taxon>
        <taxon>Streptococcus</taxon>
    </lineage>
</organism>
<dbReference type="GO" id="GO:0005829">
    <property type="term" value="C:cytosol"/>
    <property type="evidence" value="ECO:0007669"/>
    <property type="project" value="TreeGrafter"/>
</dbReference>
<dbReference type="InterPro" id="IPR033129">
    <property type="entry name" value="PEPCASE_His_AS"/>
</dbReference>
<evidence type="ECO:0000256" key="8">
    <source>
        <dbReference type="ARBA" id="ARBA00023300"/>
    </source>
</evidence>
<dbReference type="EMBL" id="QVQZ01000011">
    <property type="protein sequence ID" value="RFU53141.1"/>
    <property type="molecule type" value="Genomic_DNA"/>
</dbReference>
<dbReference type="KEGG" id="schj:DDV21_008090"/>
<evidence type="ECO:0000256" key="3">
    <source>
        <dbReference type="ARBA" id="ARBA00008346"/>
    </source>
</evidence>
<reference evidence="15 17" key="2">
    <citation type="submission" date="2018-08" db="EMBL/GenBank/DDBJ databases">
        <title>Draft genome of Streptococcus sp. nov. Z1.</title>
        <authorList>
            <person name="Tian Z."/>
        </authorList>
    </citation>
    <scope>NUCLEOTIDE SEQUENCE [LARGE SCALE GENOMIC DNA]</scope>
    <source>
        <strain evidence="15">Z1</strain>
        <strain evidence="17">Z1(2018)</strain>
    </source>
</reference>
<keyword evidence="7 10" id="KW-0456">Lyase</keyword>
<dbReference type="NCBIfam" id="NF000584">
    <property type="entry name" value="PRK00009.1"/>
    <property type="match status" value="1"/>
</dbReference>
<dbReference type="PANTHER" id="PTHR30523">
    <property type="entry name" value="PHOSPHOENOLPYRUVATE CARBOXYLASE"/>
    <property type="match status" value="1"/>
</dbReference>
<evidence type="ECO:0000256" key="4">
    <source>
        <dbReference type="ARBA" id="ARBA00012305"/>
    </source>
</evidence>
<keyword evidence="18" id="KW-1185">Reference proteome</keyword>
<feature type="active site" evidence="10 11">
    <location>
        <position position="138"/>
    </location>
</feature>
<accession>A0A346NDF2</accession>
<dbReference type="GO" id="GO:0006099">
    <property type="term" value="P:tricarboxylic acid cycle"/>
    <property type="evidence" value="ECO:0007669"/>
    <property type="project" value="InterPro"/>
</dbReference>
<dbReference type="AlphaFoldDB" id="A0A372KLH8"/>
<dbReference type="HAMAP" id="MF_00595">
    <property type="entry name" value="PEPcase_type1"/>
    <property type="match status" value="1"/>
</dbReference>
<evidence type="ECO:0000313" key="17">
    <source>
        <dbReference type="Proteomes" id="UP000262901"/>
    </source>
</evidence>
<dbReference type="Pfam" id="PF00311">
    <property type="entry name" value="PEPcase"/>
    <property type="match status" value="1"/>
</dbReference>
<dbReference type="InterPro" id="IPR018129">
    <property type="entry name" value="PEP_COase_Lys_AS"/>
</dbReference>
<evidence type="ECO:0000313" key="18">
    <source>
        <dbReference type="Proteomes" id="UP000264056"/>
    </source>
</evidence>
<reference evidence="14 18" key="1">
    <citation type="submission" date="2018-08" db="EMBL/GenBank/DDBJ databases">
        <title>Draft genome of Streptococcus sp .nov. Z2.</title>
        <authorList>
            <person name="Tian Z."/>
        </authorList>
    </citation>
    <scope>NUCLEOTIDE SEQUENCE [LARGE SCALE GENOMIC DNA]</scope>
    <source>
        <strain evidence="14 18">Z2</strain>
    </source>
</reference>
<dbReference type="Proteomes" id="UP000262901">
    <property type="component" value="Unassembled WGS sequence"/>
</dbReference>
<dbReference type="OrthoDB" id="9768133at2"/>
<evidence type="ECO:0000313" key="16">
    <source>
        <dbReference type="Proteomes" id="UP000246115"/>
    </source>
</evidence>
<dbReference type="InterPro" id="IPR021135">
    <property type="entry name" value="PEP_COase"/>
</dbReference>
<dbReference type="Proteomes" id="UP000246115">
    <property type="component" value="Chromosome"/>
</dbReference>